<evidence type="ECO:0000256" key="1">
    <source>
        <dbReference type="SAM" id="MobiDB-lite"/>
    </source>
</evidence>
<gene>
    <name evidence="2" type="ORF">Fot_50854</name>
</gene>
<evidence type="ECO:0000313" key="3">
    <source>
        <dbReference type="Proteomes" id="UP001604277"/>
    </source>
</evidence>
<feature type="region of interest" description="Disordered" evidence="1">
    <location>
        <begin position="114"/>
        <end position="135"/>
    </location>
</feature>
<keyword evidence="3" id="KW-1185">Reference proteome</keyword>
<feature type="compositionally biased region" description="Polar residues" evidence="1">
    <location>
        <begin position="123"/>
        <end position="135"/>
    </location>
</feature>
<dbReference type="AlphaFoldDB" id="A0ABD1PZB4"/>
<accession>A0ABD1PZB4</accession>
<sequence>MQPSNLRSNSSFNHSGDTRQALQGINALVFTKHIGPQLSTLIVRVQPTEMKKGEGVHIFTSSAIAYPTMDSTKSLCMLVDLLQSVARQIFSLFRTIETSSYTISIKEQEAVLHPPNFHKNQDTPKAQTEYRSALH</sequence>
<evidence type="ECO:0000313" key="2">
    <source>
        <dbReference type="EMBL" id="KAL2469278.1"/>
    </source>
</evidence>
<dbReference type="Proteomes" id="UP001604277">
    <property type="component" value="Unassembled WGS sequence"/>
</dbReference>
<dbReference type="EMBL" id="JBFOLJ010000016">
    <property type="protein sequence ID" value="KAL2469278.1"/>
    <property type="molecule type" value="Genomic_DNA"/>
</dbReference>
<proteinExistence type="predicted"/>
<name>A0ABD1PZB4_9LAMI</name>
<protein>
    <submittedName>
        <fullName evidence="2">Uncharacterized protein</fullName>
    </submittedName>
</protein>
<reference evidence="3" key="1">
    <citation type="submission" date="2024-07" db="EMBL/GenBank/DDBJ databases">
        <title>Two chromosome-level genome assemblies of Korean endemic species Abeliophyllum distichum and Forsythia ovata (Oleaceae).</title>
        <authorList>
            <person name="Jang H."/>
        </authorList>
    </citation>
    <scope>NUCLEOTIDE SEQUENCE [LARGE SCALE GENOMIC DNA]</scope>
</reference>
<organism evidence="2 3">
    <name type="scientific">Forsythia ovata</name>
    <dbReference type="NCBI Taxonomy" id="205694"/>
    <lineage>
        <taxon>Eukaryota</taxon>
        <taxon>Viridiplantae</taxon>
        <taxon>Streptophyta</taxon>
        <taxon>Embryophyta</taxon>
        <taxon>Tracheophyta</taxon>
        <taxon>Spermatophyta</taxon>
        <taxon>Magnoliopsida</taxon>
        <taxon>eudicotyledons</taxon>
        <taxon>Gunneridae</taxon>
        <taxon>Pentapetalae</taxon>
        <taxon>asterids</taxon>
        <taxon>lamiids</taxon>
        <taxon>Lamiales</taxon>
        <taxon>Oleaceae</taxon>
        <taxon>Forsythieae</taxon>
        <taxon>Forsythia</taxon>
    </lineage>
</organism>
<comment type="caution">
    <text evidence="2">The sequence shown here is derived from an EMBL/GenBank/DDBJ whole genome shotgun (WGS) entry which is preliminary data.</text>
</comment>